<proteinExistence type="predicted"/>
<evidence type="ECO:0000313" key="2">
    <source>
        <dbReference type="EMBL" id="MCH95456.1"/>
    </source>
</evidence>
<dbReference type="PANTHER" id="PTHR22881:SF11">
    <property type="entry name" value="BROMODOMAIN-CONTAINING PROTEIN DDB_G0270170-LIKE ISOFORM X1"/>
    <property type="match status" value="1"/>
</dbReference>
<evidence type="ECO:0000313" key="3">
    <source>
        <dbReference type="Proteomes" id="UP000265520"/>
    </source>
</evidence>
<name>A0A392N6N1_9FABA</name>
<comment type="caution">
    <text evidence="2">The sequence shown here is derived from an EMBL/GenBank/DDBJ whole genome shotgun (WGS) entry which is preliminary data.</text>
</comment>
<dbReference type="AlphaFoldDB" id="A0A392N6N1"/>
<keyword evidence="3" id="KW-1185">Reference proteome</keyword>
<protein>
    <submittedName>
        <fullName evidence="2">DNA-binding bromodomain-containing family protein</fullName>
    </submittedName>
</protein>
<dbReference type="GO" id="GO:0003677">
    <property type="term" value="F:DNA binding"/>
    <property type="evidence" value="ECO:0007669"/>
    <property type="project" value="UniProtKB-KW"/>
</dbReference>
<feature type="compositionally biased region" description="Acidic residues" evidence="1">
    <location>
        <begin position="19"/>
        <end position="29"/>
    </location>
</feature>
<feature type="non-terminal residue" evidence="2">
    <location>
        <position position="1"/>
    </location>
</feature>
<evidence type="ECO:0000256" key="1">
    <source>
        <dbReference type="SAM" id="MobiDB-lite"/>
    </source>
</evidence>
<dbReference type="PANTHER" id="PTHR22881">
    <property type="entry name" value="BROMODOMAIN CONTAINING PROTEIN"/>
    <property type="match status" value="1"/>
</dbReference>
<feature type="region of interest" description="Disordered" evidence="1">
    <location>
        <begin position="1"/>
        <end position="79"/>
    </location>
</feature>
<dbReference type="EMBL" id="LXQA010029861">
    <property type="protein sequence ID" value="MCH95456.1"/>
    <property type="molecule type" value="Genomic_DNA"/>
</dbReference>
<organism evidence="2 3">
    <name type="scientific">Trifolium medium</name>
    <dbReference type="NCBI Taxonomy" id="97028"/>
    <lineage>
        <taxon>Eukaryota</taxon>
        <taxon>Viridiplantae</taxon>
        <taxon>Streptophyta</taxon>
        <taxon>Embryophyta</taxon>
        <taxon>Tracheophyta</taxon>
        <taxon>Spermatophyta</taxon>
        <taxon>Magnoliopsida</taxon>
        <taxon>eudicotyledons</taxon>
        <taxon>Gunneridae</taxon>
        <taxon>Pentapetalae</taxon>
        <taxon>rosids</taxon>
        <taxon>fabids</taxon>
        <taxon>Fabales</taxon>
        <taxon>Fabaceae</taxon>
        <taxon>Papilionoideae</taxon>
        <taxon>50 kb inversion clade</taxon>
        <taxon>NPAAA clade</taxon>
        <taxon>Hologalegina</taxon>
        <taxon>IRL clade</taxon>
        <taxon>Trifolieae</taxon>
        <taxon>Trifolium</taxon>
    </lineage>
</organism>
<dbReference type="Proteomes" id="UP000265520">
    <property type="component" value="Unassembled WGS sequence"/>
</dbReference>
<accession>A0A392N6N1</accession>
<keyword evidence="2" id="KW-0238">DNA-binding</keyword>
<reference evidence="2 3" key="1">
    <citation type="journal article" date="2018" name="Front. Plant Sci.">
        <title>Red Clover (Trifolium pratense) and Zigzag Clover (T. medium) - A Picture of Genomic Similarities and Differences.</title>
        <authorList>
            <person name="Dluhosova J."/>
            <person name="Istvanek J."/>
            <person name="Nedelnik J."/>
            <person name="Repkova J."/>
        </authorList>
    </citation>
    <scope>NUCLEOTIDE SEQUENCE [LARGE SCALE GENOMIC DNA]</scope>
    <source>
        <strain evidence="3">cv. 10/8</strain>
        <tissue evidence="2">Leaf</tissue>
    </source>
</reference>
<sequence>ARAMQEIARKDFENLRQDSEDDDDDDNDSEPPPPPKIVQRGRPPGKHTKKSLGMSPIEHAAPESSSDATLASGGDIASGSNGYNLRKVVSKFQPSDSSTRALQYNSGGYTNWTSEWENEFPASVLKAVSRYGKKQFTVDETRRDTYRNPVAVGNETPVLTAFEDNFKQLLAVGLHVKHSYARSLAHFAADLGPVAWKVAARKISSVLPPGHEFGPGWVSDDDVSQKQHFA</sequence>
<gene>
    <name evidence="2" type="ORF">A2U01_0016432</name>
</gene>
<dbReference type="InterPro" id="IPR051831">
    <property type="entry name" value="Bromodomain_contain_prot"/>
</dbReference>
<feature type="compositionally biased region" description="Basic and acidic residues" evidence="1">
    <location>
        <begin position="7"/>
        <end position="18"/>
    </location>
</feature>
<feature type="non-terminal residue" evidence="2">
    <location>
        <position position="230"/>
    </location>
</feature>